<comment type="caution">
    <text evidence="2">The sequence shown here is derived from an EMBL/GenBank/DDBJ whole genome shotgun (WGS) entry which is preliminary data.</text>
</comment>
<keyword evidence="1" id="KW-1133">Transmembrane helix</keyword>
<protein>
    <recommendedName>
        <fullName evidence="4">DUF4260 domain-containing protein</fullName>
    </recommendedName>
</protein>
<evidence type="ECO:0008006" key="4">
    <source>
        <dbReference type="Google" id="ProtNLM"/>
    </source>
</evidence>
<proteinExistence type="predicted"/>
<feature type="transmembrane region" description="Helical" evidence="1">
    <location>
        <begin position="72"/>
        <end position="92"/>
    </location>
</feature>
<keyword evidence="3" id="KW-1185">Reference proteome</keyword>
<reference evidence="2 3" key="1">
    <citation type="submission" date="2024-06" db="EMBL/GenBank/DDBJ databases">
        <title>The Natural Products Discovery Center: Release of the First 8490 Sequenced Strains for Exploring Actinobacteria Biosynthetic Diversity.</title>
        <authorList>
            <person name="Kalkreuter E."/>
            <person name="Kautsar S.A."/>
            <person name="Yang D."/>
            <person name="Bader C.D."/>
            <person name="Teijaro C.N."/>
            <person name="Fluegel L."/>
            <person name="Davis C.M."/>
            <person name="Simpson J.R."/>
            <person name="Lauterbach L."/>
            <person name="Steele A.D."/>
            <person name="Gui C."/>
            <person name="Meng S."/>
            <person name="Li G."/>
            <person name="Viehrig K."/>
            <person name="Ye F."/>
            <person name="Su P."/>
            <person name="Kiefer A.F."/>
            <person name="Nichols A."/>
            <person name="Cepeda A.J."/>
            <person name="Yan W."/>
            <person name="Fan B."/>
            <person name="Jiang Y."/>
            <person name="Adhikari A."/>
            <person name="Zheng C.-J."/>
            <person name="Schuster L."/>
            <person name="Cowan T.M."/>
            <person name="Smanski M.J."/>
            <person name="Chevrette M.G."/>
            <person name="De Carvalho L.P.S."/>
            <person name="Shen B."/>
        </authorList>
    </citation>
    <scope>NUCLEOTIDE SEQUENCE [LARGE SCALE GENOMIC DNA]</scope>
    <source>
        <strain evidence="2 3">NPDC048946</strain>
    </source>
</reference>
<keyword evidence="1" id="KW-0812">Transmembrane</keyword>
<accession>A0ABV3DGA5</accession>
<feature type="transmembrane region" description="Helical" evidence="1">
    <location>
        <begin position="43"/>
        <end position="60"/>
    </location>
</feature>
<dbReference type="EMBL" id="JBEZFP010000032">
    <property type="protein sequence ID" value="MEU8134795.1"/>
    <property type="molecule type" value="Genomic_DNA"/>
</dbReference>
<feature type="transmembrane region" description="Helical" evidence="1">
    <location>
        <begin position="104"/>
        <end position="125"/>
    </location>
</feature>
<organism evidence="2 3">
    <name type="scientific">Streptodolium elevatio</name>
    <dbReference type="NCBI Taxonomy" id="3157996"/>
    <lineage>
        <taxon>Bacteria</taxon>
        <taxon>Bacillati</taxon>
        <taxon>Actinomycetota</taxon>
        <taxon>Actinomycetes</taxon>
        <taxon>Kitasatosporales</taxon>
        <taxon>Streptomycetaceae</taxon>
        <taxon>Streptodolium</taxon>
    </lineage>
</organism>
<keyword evidence="1" id="KW-0472">Membrane</keyword>
<evidence type="ECO:0000313" key="2">
    <source>
        <dbReference type="EMBL" id="MEU8134795.1"/>
    </source>
</evidence>
<name>A0ABV3DGA5_9ACTN</name>
<feature type="transmembrane region" description="Helical" evidence="1">
    <location>
        <begin position="21"/>
        <end position="37"/>
    </location>
</feature>
<dbReference type="RefSeq" id="WP_358353747.1">
    <property type="nucleotide sequence ID" value="NZ_JBEZFP010000032.1"/>
</dbReference>
<evidence type="ECO:0000256" key="1">
    <source>
        <dbReference type="SAM" id="Phobius"/>
    </source>
</evidence>
<dbReference type="Proteomes" id="UP001551482">
    <property type="component" value="Unassembled WGS sequence"/>
</dbReference>
<gene>
    <name evidence="2" type="ORF">AB0C36_14920</name>
</gene>
<evidence type="ECO:0000313" key="3">
    <source>
        <dbReference type="Proteomes" id="UP001551482"/>
    </source>
</evidence>
<sequence length="137" mass="14611">MSTDILTTPTAAHRAAARMRVGAWGGLTLFLAAFAIFEAQKYGVPTTAAAVLFFLLPDTARRFAAGHRRVVALAHNAWLPTAILVGYTVGPVVWPPLFTAGLGWLTRIAITRLAVARLAVARLAVARLATARTVRHG</sequence>